<protein>
    <recommendedName>
        <fullName evidence="5">PepSY domain-containing protein</fullName>
    </recommendedName>
</protein>
<reference evidence="3 4" key="1">
    <citation type="submission" date="2018-06" db="EMBL/GenBank/DDBJ databases">
        <authorList>
            <consortium name="Pathogen Informatics"/>
            <person name="Doyle S."/>
        </authorList>
    </citation>
    <scope>NUCLEOTIDE SEQUENCE [LARGE SCALE GENOMIC DNA]</scope>
    <source>
        <strain evidence="3 4">NCTC13337</strain>
    </source>
</reference>
<feature type="coiled-coil region" evidence="1">
    <location>
        <begin position="17"/>
        <end position="51"/>
    </location>
</feature>
<evidence type="ECO:0000256" key="2">
    <source>
        <dbReference type="SAM" id="SignalP"/>
    </source>
</evidence>
<evidence type="ECO:0000313" key="3">
    <source>
        <dbReference type="EMBL" id="SUO93974.1"/>
    </source>
</evidence>
<accession>A0A380MP71</accession>
<gene>
    <name evidence="3" type="ORF">NCTC13337_00507</name>
</gene>
<dbReference type="RefSeq" id="WP_072576912.1">
    <property type="nucleotide sequence ID" value="NZ_LWHB01000116.1"/>
</dbReference>
<keyword evidence="1" id="KW-0175">Coiled coil</keyword>
<organism evidence="3 4">
    <name type="scientific">Suttonella ornithocola</name>
    <dbReference type="NCBI Taxonomy" id="279832"/>
    <lineage>
        <taxon>Bacteria</taxon>
        <taxon>Pseudomonadati</taxon>
        <taxon>Pseudomonadota</taxon>
        <taxon>Gammaproteobacteria</taxon>
        <taxon>Cardiobacteriales</taxon>
        <taxon>Cardiobacteriaceae</taxon>
        <taxon>Suttonella</taxon>
    </lineage>
</organism>
<evidence type="ECO:0000313" key="4">
    <source>
        <dbReference type="Proteomes" id="UP000254601"/>
    </source>
</evidence>
<keyword evidence="2" id="KW-0732">Signal</keyword>
<sequence>MSLLKHSAIALVAAVSLHAVADDRAELREELKEAQAKVAEIKGKLAEIETTIENLPAGVFVPANLQKVNVDRDDGGEEIQIEGKLPNGNVKELAMQVQKALKDAGYSVVKESLDKDDDAKLVYEKKTGDIRETIEVDIEKSWLSDKIEYEVEYEKH</sequence>
<dbReference type="Proteomes" id="UP000254601">
    <property type="component" value="Unassembled WGS sequence"/>
</dbReference>
<proteinExistence type="predicted"/>
<feature type="chain" id="PRO_5017086387" description="PepSY domain-containing protein" evidence="2">
    <location>
        <begin position="22"/>
        <end position="156"/>
    </location>
</feature>
<evidence type="ECO:0000256" key="1">
    <source>
        <dbReference type="SAM" id="Coils"/>
    </source>
</evidence>
<dbReference type="EMBL" id="UHIC01000001">
    <property type="protein sequence ID" value="SUO93974.1"/>
    <property type="molecule type" value="Genomic_DNA"/>
</dbReference>
<name>A0A380MP71_9GAMM</name>
<evidence type="ECO:0008006" key="5">
    <source>
        <dbReference type="Google" id="ProtNLM"/>
    </source>
</evidence>
<feature type="signal peptide" evidence="2">
    <location>
        <begin position="1"/>
        <end position="21"/>
    </location>
</feature>
<dbReference type="AlphaFoldDB" id="A0A380MP71"/>
<keyword evidence="4" id="KW-1185">Reference proteome</keyword>